<dbReference type="SUPFAM" id="SSF48452">
    <property type="entry name" value="TPR-like"/>
    <property type="match status" value="1"/>
</dbReference>
<protein>
    <recommendedName>
        <fullName evidence="3">Tetratricopeptide repeat protein</fullName>
    </recommendedName>
</protein>
<name>A0A511N6E2_DEIC1</name>
<evidence type="ECO:0000313" key="1">
    <source>
        <dbReference type="EMBL" id="GEM48413.1"/>
    </source>
</evidence>
<reference evidence="1 2" key="1">
    <citation type="submission" date="2019-07" db="EMBL/GenBank/DDBJ databases">
        <title>Whole genome shotgun sequence of Deinococcus cellulosilyticus NBRC 106333.</title>
        <authorList>
            <person name="Hosoyama A."/>
            <person name="Uohara A."/>
            <person name="Ohji S."/>
            <person name="Ichikawa N."/>
        </authorList>
    </citation>
    <scope>NUCLEOTIDE SEQUENCE [LARGE SCALE GENOMIC DNA]</scope>
    <source>
        <strain evidence="1 2">NBRC 106333</strain>
    </source>
</reference>
<dbReference type="AlphaFoldDB" id="A0A511N6E2"/>
<proteinExistence type="predicted"/>
<organism evidence="1 2">
    <name type="scientific">Deinococcus cellulosilyticus (strain DSM 18568 / NBRC 106333 / KACC 11606 / 5516J-15)</name>
    <dbReference type="NCBI Taxonomy" id="1223518"/>
    <lineage>
        <taxon>Bacteria</taxon>
        <taxon>Thermotogati</taxon>
        <taxon>Deinococcota</taxon>
        <taxon>Deinococci</taxon>
        <taxon>Deinococcales</taxon>
        <taxon>Deinococcaceae</taxon>
        <taxon>Deinococcus</taxon>
    </lineage>
</organism>
<comment type="caution">
    <text evidence="1">The sequence shown here is derived from an EMBL/GenBank/DDBJ whole genome shotgun (WGS) entry which is preliminary data.</text>
</comment>
<evidence type="ECO:0000313" key="2">
    <source>
        <dbReference type="Proteomes" id="UP000321306"/>
    </source>
</evidence>
<keyword evidence="2" id="KW-1185">Reference proteome</keyword>
<accession>A0A511N6E2</accession>
<evidence type="ECO:0008006" key="3">
    <source>
        <dbReference type="Google" id="ProtNLM"/>
    </source>
</evidence>
<dbReference type="EMBL" id="BJXB01000020">
    <property type="protein sequence ID" value="GEM48413.1"/>
    <property type="molecule type" value="Genomic_DNA"/>
</dbReference>
<dbReference type="InterPro" id="IPR011990">
    <property type="entry name" value="TPR-like_helical_dom_sf"/>
</dbReference>
<dbReference type="Proteomes" id="UP000321306">
    <property type="component" value="Unassembled WGS sequence"/>
</dbReference>
<sequence length="122" mass="13836">MTDSVTESLLTQLQKQPRDETLLELLIPRLLGQGEAEMALQQAQEWLRFQPTSPRALGYALQACEMLGDTETAQSYQTLISALDRYLSPPYHGAPQFLDMVPRRQKALKNTLPQPEEPPEKK</sequence>
<dbReference type="RefSeq" id="WP_146887471.1">
    <property type="nucleotide sequence ID" value="NZ_BJXB01000020.1"/>
</dbReference>
<gene>
    <name evidence="1" type="ORF">DC3_40480</name>
</gene>